<feature type="domain" description="Glycosyl transferase family 1" evidence="1">
    <location>
        <begin position="524"/>
        <end position="683"/>
    </location>
</feature>
<keyword evidence="3" id="KW-0808">Transferase</keyword>
<gene>
    <name evidence="3" type="ORF">US31_C0002G0089</name>
</gene>
<sequence>MNKKVLFISYFFPPVGGIGSLRISKFVKFLPQFDWQTYVLTVKKAFYPIVDEDLLKEIPPSVKVVKINYFEPAFWSRNRLWRSFLAYALYPLILFPDRQFLWFLPALISSYKIVKANHIKVIFTSSSPISNHLIGFCLKKITKVKWVADFRDEWTQSSYLKFLTPVHRYLAGILEKLILKNADQITTVSDGLTDSYQTMLNKNSEKFTTITNGFDGQDFLNLNKKLSKNKLVLAHAGSLYGSRKADIFLIAFKELNFKDVDLKFIGLKKRLSHKESLEELAKANVLLLILSPMDNSSVMTGKIFEYLALRRPILALAPEKSGATKLIKKLKVGEVVNPENKLEIKKTLLKMYQKWLKNDLTIPRVNIEQYERKKLTGNLAELFNKLIEKNSKIKLCLIGNIQSSQNQSLCNYFVKKDYEVHFITIKPGNTKGTKTYLLTDSSFTPWYFIKSLYKIKKIIQKIKPNIVHGQDLVFAGIWAYLSGFRPYVVTTWGSDVMNYDKFIKTEKYLIRKTLQKADLVTRQPMDKIIFCPRTIGPIYNIDILILAFATIAEKDKNIRLALLENIADENYLLEIEKLIIKYNLVDKVIFWTKVDNRRMVDYYNQAEVIVSISSSDGCSVSFLEAMACEKKIVATDLPYIQEWKNGKNLWQVPVRNVEATIIAISGALRYPLSKWQKLGEANRRMVAEKAEINNNFEKLNKFYQSLI</sequence>
<evidence type="ECO:0000313" key="4">
    <source>
        <dbReference type="Proteomes" id="UP000034508"/>
    </source>
</evidence>
<dbReference type="GO" id="GO:0016757">
    <property type="term" value="F:glycosyltransferase activity"/>
    <property type="evidence" value="ECO:0007669"/>
    <property type="project" value="InterPro"/>
</dbReference>
<dbReference type="Gene3D" id="3.40.50.2000">
    <property type="entry name" value="Glycogen Phosphorylase B"/>
    <property type="match status" value="4"/>
</dbReference>
<evidence type="ECO:0000259" key="2">
    <source>
        <dbReference type="Pfam" id="PF13477"/>
    </source>
</evidence>
<dbReference type="PANTHER" id="PTHR12526">
    <property type="entry name" value="GLYCOSYLTRANSFERASE"/>
    <property type="match status" value="1"/>
</dbReference>
<reference evidence="3 4" key="1">
    <citation type="journal article" date="2015" name="Nature">
        <title>rRNA introns, odd ribosomes, and small enigmatic genomes across a large radiation of phyla.</title>
        <authorList>
            <person name="Brown C.T."/>
            <person name="Hug L.A."/>
            <person name="Thomas B.C."/>
            <person name="Sharon I."/>
            <person name="Castelle C.J."/>
            <person name="Singh A."/>
            <person name="Wilkins M.J."/>
            <person name="Williams K.H."/>
            <person name="Banfield J.F."/>
        </authorList>
    </citation>
    <scope>NUCLEOTIDE SEQUENCE [LARGE SCALE GENOMIC DNA]</scope>
</reference>
<proteinExistence type="predicted"/>
<dbReference type="PANTHER" id="PTHR12526:SF628">
    <property type="entry name" value="MANNOSYLGLUCOSYLGLYCERATE SYNTHASE"/>
    <property type="match status" value="1"/>
</dbReference>
<organism evidence="3 4">
    <name type="scientific">Berkelbacteria bacterium GW2011_GWA1_36_9</name>
    <dbReference type="NCBI Taxonomy" id="1618331"/>
    <lineage>
        <taxon>Bacteria</taxon>
        <taxon>Candidatus Berkelbacteria</taxon>
    </lineage>
</organism>
<dbReference type="InterPro" id="IPR001296">
    <property type="entry name" value="Glyco_trans_1"/>
</dbReference>
<dbReference type="AlphaFoldDB" id="A0A0G0I3B1"/>
<comment type="caution">
    <text evidence="3">The sequence shown here is derived from an EMBL/GenBank/DDBJ whole genome shotgun (WGS) entry which is preliminary data.</text>
</comment>
<evidence type="ECO:0000313" key="3">
    <source>
        <dbReference type="EMBL" id="KKQ18744.1"/>
    </source>
</evidence>
<feature type="domain" description="Glycosyltransferase subfamily 4-like N-terminal" evidence="2">
    <location>
        <begin position="394"/>
        <end position="522"/>
    </location>
</feature>
<evidence type="ECO:0000259" key="1">
    <source>
        <dbReference type="Pfam" id="PF00534"/>
    </source>
</evidence>
<dbReference type="EMBL" id="LBSM01000002">
    <property type="protein sequence ID" value="KKQ18744.1"/>
    <property type="molecule type" value="Genomic_DNA"/>
</dbReference>
<dbReference type="InterPro" id="IPR028098">
    <property type="entry name" value="Glyco_trans_4-like_N"/>
</dbReference>
<dbReference type="Pfam" id="PF00534">
    <property type="entry name" value="Glycos_transf_1"/>
    <property type="match status" value="1"/>
</dbReference>
<dbReference type="Pfam" id="PF13477">
    <property type="entry name" value="Glyco_trans_4_2"/>
    <property type="match status" value="1"/>
</dbReference>
<name>A0A0G0I3B1_9BACT</name>
<protein>
    <submittedName>
        <fullName evidence="3">Glycosyl transferase group 1</fullName>
    </submittedName>
</protein>
<dbReference type="SUPFAM" id="SSF53756">
    <property type="entry name" value="UDP-Glycosyltransferase/glycogen phosphorylase"/>
    <property type="match status" value="2"/>
</dbReference>
<accession>A0A0G0I3B1</accession>
<dbReference type="CDD" id="cd03801">
    <property type="entry name" value="GT4_PimA-like"/>
    <property type="match status" value="1"/>
</dbReference>
<dbReference type="Proteomes" id="UP000034508">
    <property type="component" value="Unassembled WGS sequence"/>
</dbReference>